<name>A0A1X7EMK0_9PROT</name>
<dbReference type="Proteomes" id="UP000192936">
    <property type="component" value="Unassembled WGS sequence"/>
</dbReference>
<evidence type="ECO:0000313" key="1">
    <source>
        <dbReference type="EMBL" id="SMF36621.1"/>
    </source>
</evidence>
<accession>A0A1X7EMK0</accession>
<sequence>MPAYTAAIVRRVSGGSADHSVVGVAEGFGGRLAWGRGAEAMWLIGDLLSRNLQQRPQAFGQGQQRPHGDACITPVGRHALHCFQDRDKIGSRPVNVPVSPVGENDSYPVRTTGRRFRYDFKALTVKGMSPIHDRDLSHQPINNCGSLR</sequence>
<evidence type="ECO:0000313" key="2">
    <source>
        <dbReference type="Proteomes" id="UP000192936"/>
    </source>
</evidence>
<dbReference type="EMBL" id="FXAK01000002">
    <property type="protein sequence ID" value="SMF36621.1"/>
    <property type="molecule type" value="Genomic_DNA"/>
</dbReference>
<organism evidence="1 2">
    <name type="scientific">Azospirillum oryzae</name>
    <dbReference type="NCBI Taxonomy" id="286727"/>
    <lineage>
        <taxon>Bacteria</taxon>
        <taxon>Pseudomonadati</taxon>
        <taxon>Pseudomonadota</taxon>
        <taxon>Alphaproteobacteria</taxon>
        <taxon>Rhodospirillales</taxon>
        <taxon>Azospirillaceae</taxon>
        <taxon>Azospirillum</taxon>
    </lineage>
</organism>
<proteinExistence type="predicted"/>
<protein>
    <submittedName>
        <fullName evidence="1">Uncharacterized protein</fullName>
    </submittedName>
</protein>
<gene>
    <name evidence="1" type="ORF">SAMN02982917_1866</name>
</gene>
<reference evidence="1 2" key="1">
    <citation type="submission" date="2017-04" db="EMBL/GenBank/DDBJ databases">
        <authorList>
            <person name="Afonso C.L."/>
            <person name="Miller P.J."/>
            <person name="Scott M.A."/>
            <person name="Spackman E."/>
            <person name="Goraichik I."/>
            <person name="Dimitrov K.M."/>
            <person name="Suarez D.L."/>
            <person name="Swayne D.E."/>
        </authorList>
    </citation>
    <scope>NUCLEOTIDE SEQUENCE [LARGE SCALE GENOMIC DNA]</scope>
    <source>
        <strain evidence="1 2">A2P</strain>
    </source>
</reference>
<dbReference type="OrthoDB" id="9943711at2"/>
<dbReference type="AlphaFoldDB" id="A0A1X7EMK0"/>